<keyword evidence="5 6" id="KW-0206">Cytoskeleton</keyword>
<keyword evidence="4 7" id="KW-0009">Actin-binding</keyword>
<dbReference type="GO" id="GO:0005938">
    <property type="term" value="C:cell cortex"/>
    <property type="evidence" value="ECO:0007669"/>
    <property type="project" value="TreeGrafter"/>
</dbReference>
<dbReference type="OrthoDB" id="421374at2759"/>
<comment type="caution">
    <text evidence="8">The sequence shown here is derived from an EMBL/GenBank/DDBJ whole genome shotgun (WGS) entry which is preliminary data.</text>
</comment>
<dbReference type="InterPro" id="IPR048278">
    <property type="entry name" value="PFN"/>
</dbReference>
<dbReference type="AlphaFoldDB" id="A0A2T9ZFT8"/>
<dbReference type="InterPro" id="IPR005455">
    <property type="entry name" value="PFN_euk"/>
</dbReference>
<dbReference type="SUPFAM" id="SSF55770">
    <property type="entry name" value="Profilin (actin-binding protein)"/>
    <property type="match status" value="1"/>
</dbReference>
<dbReference type="PANTHER" id="PTHR11604">
    <property type="entry name" value="PROFILIN"/>
    <property type="match status" value="1"/>
</dbReference>
<protein>
    <recommendedName>
        <fullName evidence="7">Profilin</fullName>
    </recommendedName>
</protein>
<evidence type="ECO:0000256" key="2">
    <source>
        <dbReference type="ARBA" id="ARBA00010058"/>
    </source>
</evidence>
<comment type="similarity">
    <text evidence="2 7">Belongs to the profilin family.</text>
</comment>
<dbReference type="Proteomes" id="UP000245609">
    <property type="component" value="Unassembled WGS sequence"/>
</dbReference>
<evidence type="ECO:0000256" key="7">
    <source>
        <dbReference type="RuleBase" id="RU003909"/>
    </source>
</evidence>
<comment type="subunit">
    <text evidence="6">Occurs in many kinds of cells as a complex with monomeric actin in a 1:1 ratio.</text>
</comment>
<keyword evidence="3" id="KW-0963">Cytoplasm</keyword>
<accession>A0A2T9ZFT8</accession>
<dbReference type="InterPro" id="IPR036140">
    <property type="entry name" value="PFN_sf"/>
</dbReference>
<organism evidence="8 9">
    <name type="scientific">Smittium megazygosporum</name>
    <dbReference type="NCBI Taxonomy" id="133381"/>
    <lineage>
        <taxon>Eukaryota</taxon>
        <taxon>Fungi</taxon>
        <taxon>Fungi incertae sedis</taxon>
        <taxon>Zoopagomycota</taxon>
        <taxon>Kickxellomycotina</taxon>
        <taxon>Harpellomycetes</taxon>
        <taxon>Harpellales</taxon>
        <taxon>Legeriomycetaceae</taxon>
        <taxon>Smittium</taxon>
    </lineage>
</organism>
<evidence type="ECO:0000256" key="1">
    <source>
        <dbReference type="ARBA" id="ARBA00004245"/>
    </source>
</evidence>
<reference evidence="8 9" key="1">
    <citation type="journal article" date="2018" name="MBio">
        <title>Comparative Genomics Reveals the Core Gene Toolbox for the Fungus-Insect Symbiosis.</title>
        <authorList>
            <person name="Wang Y."/>
            <person name="Stata M."/>
            <person name="Wang W."/>
            <person name="Stajich J.E."/>
            <person name="White M.M."/>
            <person name="Moncalvo J.M."/>
        </authorList>
    </citation>
    <scope>NUCLEOTIDE SEQUENCE [LARGE SCALE GENOMIC DNA]</scope>
    <source>
        <strain evidence="8 9">SC-DP-2</strain>
    </source>
</reference>
<dbReference type="PRINTS" id="PR01640">
    <property type="entry name" value="PROFILINPLNT"/>
</dbReference>
<comment type="subcellular location">
    <subcellularLocation>
        <location evidence="1">Cytoplasm</location>
        <location evidence="1">Cytoskeleton</location>
    </subcellularLocation>
</comment>
<evidence type="ECO:0000256" key="6">
    <source>
        <dbReference type="RuleBase" id="RU003908"/>
    </source>
</evidence>
<dbReference type="Gene3D" id="3.30.450.30">
    <property type="entry name" value="Dynein light chain 2a, cytoplasmic"/>
    <property type="match status" value="1"/>
</dbReference>
<sequence length="125" mass="13265">MSWQAYVDSNLVGSGFVKSAAIYGLDGSLWASSGTNAQPEEIQKIIKGFADSGPLLQSGLFFGGEKFIAVNCSDRSIYGRREGAGIACAKTKLCVLIGIYDESVQPGQAISTVERLAEYLVSVGY</sequence>
<dbReference type="SMART" id="SM00392">
    <property type="entry name" value="PROF"/>
    <property type="match status" value="1"/>
</dbReference>
<evidence type="ECO:0000313" key="9">
    <source>
        <dbReference type="Proteomes" id="UP000245609"/>
    </source>
</evidence>
<comment type="function">
    <text evidence="6">Binds to actin and affects the structure of the cytoskeleton. At high concentrations, profilin prevents the polymerization of actin, whereas it enhances it at low concentrations.</text>
</comment>
<evidence type="ECO:0000256" key="4">
    <source>
        <dbReference type="ARBA" id="ARBA00023203"/>
    </source>
</evidence>
<evidence type="ECO:0000256" key="5">
    <source>
        <dbReference type="ARBA" id="ARBA00023212"/>
    </source>
</evidence>
<name>A0A2T9ZFT8_9FUNG</name>
<dbReference type="FunFam" id="3.30.450.30:FF:000001">
    <property type="entry name" value="Profilin"/>
    <property type="match status" value="1"/>
</dbReference>
<dbReference type="PANTHER" id="PTHR11604:SF0">
    <property type="entry name" value="PROFILIN"/>
    <property type="match status" value="1"/>
</dbReference>
<dbReference type="PRINTS" id="PR00392">
    <property type="entry name" value="PROFILIN"/>
</dbReference>
<dbReference type="InterPro" id="IPR027310">
    <property type="entry name" value="Profilin_CS"/>
</dbReference>
<dbReference type="STRING" id="133381.A0A2T9ZFT8"/>
<dbReference type="EMBL" id="MBFS01000230">
    <property type="protein sequence ID" value="PVV03456.1"/>
    <property type="molecule type" value="Genomic_DNA"/>
</dbReference>
<evidence type="ECO:0000256" key="3">
    <source>
        <dbReference type="ARBA" id="ARBA00022490"/>
    </source>
</evidence>
<dbReference type="Pfam" id="PF00235">
    <property type="entry name" value="Profilin"/>
    <property type="match status" value="1"/>
</dbReference>
<dbReference type="GO" id="GO:0005856">
    <property type="term" value="C:cytoskeleton"/>
    <property type="evidence" value="ECO:0007669"/>
    <property type="project" value="UniProtKB-SubCell"/>
</dbReference>
<proteinExistence type="inferred from homology"/>
<gene>
    <name evidence="8" type="ORF">BB560_002045</name>
</gene>
<dbReference type="CDD" id="cd00148">
    <property type="entry name" value="PROF"/>
    <property type="match status" value="1"/>
</dbReference>
<evidence type="ECO:0000313" key="8">
    <source>
        <dbReference type="EMBL" id="PVV03456.1"/>
    </source>
</evidence>
<dbReference type="GO" id="GO:0003785">
    <property type="term" value="F:actin monomer binding"/>
    <property type="evidence" value="ECO:0007669"/>
    <property type="project" value="TreeGrafter"/>
</dbReference>
<dbReference type="PROSITE" id="PS00414">
    <property type="entry name" value="PROFILIN"/>
    <property type="match status" value="1"/>
</dbReference>
<keyword evidence="9" id="KW-1185">Reference proteome</keyword>